<accession>A0AA88M8F5</accession>
<dbReference type="GO" id="GO:0005882">
    <property type="term" value="C:intermediate filament"/>
    <property type="evidence" value="ECO:0007669"/>
    <property type="project" value="UniProtKB-KW"/>
</dbReference>
<dbReference type="SUPFAM" id="SSF64593">
    <property type="entry name" value="Intermediate filament protein, coiled coil region"/>
    <property type="match status" value="1"/>
</dbReference>
<dbReference type="EMBL" id="JAUPFM010000013">
    <property type="protein sequence ID" value="KAK2832903.1"/>
    <property type="molecule type" value="Genomic_DNA"/>
</dbReference>
<gene>
    <name evidence="6" type="ORF">Q5P01_016792</name>
</gene>
<sequence length="1451" mass="158297">MTPWQVLLAGRVSRAALGYVHQGPGLSVKYSTARTSTAPNGSRTFCLSKEKVTLQQLNRRLALYMQQVLCLQEANQRLEHQIKEALDRKCPRELKEMDGHLRTASKLHEQISECLTAQAHMKMQLLDAELNISNLTARHKKEREKRKQLEKDLSNLRLQEEELKAHKLPELQCLLNSQTHQLLQMKHQQGVLAQVSGDTTLEMQTAASSDLVQQLDDLRQTSTNLLQRNKNKCWLDTQVFCDSSVGSEVQVQAELEELRRTSASLQDELTQLQALNILLEASSLEQREFCDLQLLVLQQRADSLCRERDSLRQAAAWHIRDYQNLLEIKSQLEKEMQDYTRLLAELSHIGYSMRHLATNGRQAPLDKTVCVHGENLRVVGHPRGLIFSVRQAPVITPFTIVQLPVTVQLPERKHSNNSFKIKSSDLIESLQMHVKQQTEALTKNTERESKTTANKEETNIQTENSKATSGGKTELKEEPNCVAQMASTDPSKESAAVPKTEMDNLILHQTDLIKDKNEDSDQIMSYSLGSTSEAVRDNREVAVTTNKASASPLCRFSDALVEISSELPIVNDKGNLNVLRLDQSSALSNMTSSKLNKILNDEDKRSGTENNVFSCPDSNGNFESKTAGTEEKVEAVVRKEKNCFYETIEVKLTPTVQYLNNLKGPEEFLGATESKNCASLTDSGVTLSSSDLDELPSPTENDVFLSPTKTCLSPEIYSGLVETEELTGLKGKVFCPIDPEDHDSRADSSKNDPEVYLTCNDTQKCLSPVMTEVSSSLKGEEERKACLIILKGKAQVRPAEKFIISKERQSLTFSGEQALTEGDRCGTVTISVKKGDSLCFGSFADNDSRSRSIGGSGFSGPVCHSIVADKKEELDLDPFYWKNSSDVRPNRDKNKNTSIVADNNNDQKETTSMRDGFARHSGSIAACNMDVPVGPAANFSGTITNSSSKVSAGSAVTAVVQGRFGHGSKEWMVYGGALGHKSSLQSGTSLTSEATKEGLTTDIHSRCLSETGRFGRRGSGEWYVYRSSLGSKKSQDGGSLLRGGKGQSLSVATNPATTNSAETGRSDKRESIELMVYGGSLEHKSSVDSGFNIVRTGNEENRATDMIPATRQEGMGRFDSRINKEGIQMISYIETCPNNKLRRYDNQGRGGWMVNSSDSFCRECKESLPTTTNMATSPPGTGRFDSRLNGEWRVYGRNTGFISNLGGSNANSEKSPSIARELPTSLKAVPRAGRFGSGGNMEWVDNRINVNANEGQKLCLSSSYTHRGPRLSSTGSGGKLSSGIVVRRSHSVGSSGSLSSSGSGGKLSTSPSSHRISSSGKSIYSSPGANRSSVGYSRPGGRTTSIQKAPRPRGRSASGGWSSSTNGGIRISGSGSKERISSPGSGRISSSSGPGRANSTGSRVINSSEWLKRTSGCGGMGNKEKISICKMAALSISAAGQERSQERRRPT</sequence>
<evidence type="ECO:0000256" key="2">
    <source>
        <dbReference type="ARBA" id="ARBA00023054"/>
    </source>
</evidence>
<feature type="compositionally biased region" description="Polar residues" evidence="4">
    <location>
        <begin position="1397"/>
        <end position="1409"/>
    </location>
</feature>
<evidence type="ECO:0000259" key="5">
    <source>
        <dbReference type="SMART" id="SM01391"/>
    </source>
</evidence>
<keyword evidence="2 3" id="KW-0175">Coiled coil</keyword>
<dbReference type="Pfam" id="PF00038">
    <property type="entry name" value="Filament"/>
    <property type="match status" value="1"/>
</dbReference>
<dbReference type="Gene3D" id="1.20.5.170">
    <property type="match status" value="1"/>
</dbReference>
<feature type="compositionally biased region" description="Low complexity" evidence="4">
    <location>
        <begin position="1381"/>
        <end position="1396"/>
    </location>
</feature>
<feature type="region of interest" description="Disordered" evidence="4">
    <location>
        <begin position="1030"/>
        <end position="1067"/>
    </location>
</feature>
<feature type="coiled-coil region" evidence="3">
    <location>
        <begin position="248"/>
        <end position="349"/>
    </location>
</feature>
<feature type="compositionally biased region" description="Polar residues" evidence="4">
    <location>
        <begin position="1047"/>
        <end position="1063"/>
    </location>
</feature>
<dbReference type="PANTHER" id="PTHR23239:SF344">
    <property type="entry name" value="KERATIN, TYPE I CYTOSKELETAL 15-LIKE"/>
    <property type="match status" value="1"/>
</dbReference>
<evidence type="ECO:0000256" key="4">
    <source>
        <dbReference type="SAM" id="MobiDB-lite"/>
    </source>
</evidence>
<name>A0AA88M8F5_CHASR</name>
<feature type="domain" description="IF rod" evidence="5">
    <location>
        <begin position="49"/>
        <end position="348"/>
    </location>
</feature>
<feature type="region of interest" description="Disordered" evidence="4">
    <location>
        <begin position="1289"/>
        <end position="1423"/>
    </location>
</feature>
<feature type="coiled-coil region" evidence="3">
    <location>
        <begin position="47"/>
        <end position="88"/>
    </location>
</feature>
<dbReference type="PANTHER" id="PTHR23239">
    <property type="entry name" value="INTERMEDIATE FILAMENT"/>
    <property type="match status" value="1"/>
</dbReference>
<feature type="compositionally biased region" description="Polar residues" evidence="4">
    <location>
        <begin position="459"/>
        <end position="471"/>
    </location>
</feature>
<feature type="coiled-coil region" evidence="3">
    <location>
        <begin position="125"/>
        <end position="166"/>
    </location>
</feature>
<comment type="caution">
    <text evidence="6">The sequence shown here is derived from an EMBL/GenBank/DDBJ whole genome shotgun (WGS) entry which is preliminary data.</text>
</comment>
<dbReference type="InterPro" id="IPR002957">
    <property type="entry name" value="Keratin_I"/>
</dbReference>
<keyword evidence="7" id="KW-1185">Reference proteome</keyword>
<feature type="compositionally biased region" description="Basic and acidic residues" evidence="4">
    <location>
        <begin position="444"/>
        <end position="458"/>
    </location>
</feature>
<dbReference type="SMART" id="SM01391">
    <property type="entry name" value="Filament"/>
    <property type="match status" value="1"/>
</dbReference>
<reference evidence="6" key="1">
    <citation type="submission" date="2023-07" db="EMBL/GenBank/DDBJ databases">
        <title>Chromosome-level Genome Assembly of Striped Snakehead (Channa striata).</title>
        <authorList>
            <person name="Liu H."/>
        </authorList>
    </citation>
    <scope>NUCLEOTIDE SEQUENCE</scope>
    <source>
        <strain evidence="6">Gz</strain>
        <tissue evidence="6">Muscle</tissue>
    </source>
</reference>
<feature type="compositionally biased region" description="Low complexity" evidence="4">
    <location>
        <begin position="1289"/>
        <end position="1326"/>
    </location>
</feature>
<proteinExistence type="predicted"/>
<feature type="compositionally biased region" description="Low complexity" evidence="4">
    <location>
        <begin position="1355"/>
        <end position="1368"/>
    </location>
</feature>
<dbReference type="GO" id="GO:0005198">
    <property type="term" value="F:structural molecule activity"/>
    <property type="evidence" value="ECO:0007669"/>
    <property type="project" value="InterPro"/>
</dbReference>
<evidence type="ECO:0000313" key="6">
    <source>
        <dbReference type="EMBL" id="KAK2832903.1"/>
    </source>
</evidence>
<feature type="region of interest" description="Disordered" evidence="4">
    <location>
        <begin position="437"/>
        <end position="475"/>
    </location>
</feature>
<dbReference type="InterPro" id="IPR039008">
    <property type="entry name" value="IF_rod_dom"/>
</dbReference>
<keyword evidence="1" id="KW-0403">Intermediate filament</keyword>
<evidence type="ECO:0000256" key="3">
    <source>
        <dbReference type="SAM" id="Coils"/>
    </source>
</evidence>
<dbReference type="Proteomes" id="UP001187415">
    <property type="component" value="Unassembled WGS sequence"/>
</dbReference>
<organism evidence="6 7">
    <name type="scientific">Channa striata</name>
    <name type="common">Snakehead murrel</name>
    <name type="synonym">Ophicephalus striatus</name>
    <dbReference type="NCBI Taxonomy" id="64152"/>
    <lineage>
        <taxon>Eukaryota</taxon>
        <taxon>Metazoa</taxon>
        <taxon>Chordata</taxon>
        <taxon>Craniata</taxon>
        <taxon>Vertebrata</taxon>
        <taxon>Euteleostomi</taxon>
        <taxon>Actinopterygii</taxon>
        <taxon>Neopterygii</taxon>
        <taxon>Teleostei</taxon>
        <taxon>Neoteleostei</taxon>
        <taxon>Acanthomorphata</taxon>
        <taxon>Anabantaria</taxon>
        <taxon>Anabantiformes</taxon>
        <taxon>Channoidei</taxon>
        <taxon>Channidae</taxon>
        <taxon>Channa</taxon>
    </lineage>
</organism>
<evidence type="ECO:0000256" key="1">
    <source>
        <dbReference type="ARBA" id="ARBA00022754"/>
    </source>
</evidence>
<evidence type="ECO:0000313" key="7">
    <source>
        <dbReference type="Proteomes" id="UP001187415"/>
    </source>
</evidence>
<feature type="region of interest" description="Disordered" evidence="4">
    <location>
        <begin position="885"/>
        <end position="911"/>
    </location>
</feature>
<protein>
    <recommendedName>
        <fullName evidence="5">IF rod domain-containing protein</fullName>
    </recommendedName>
</protein>